<organism evidence="1 2">
    <name type="scientific">Oceanirhabdus seepicola</name>
    <dbReference type="NCBI Taxonomy" id="2828781"/>
    <lineage>
        <taxon>Bacteria</taxon>
        <taxon>Bacillati</taxon>
        <taxon>Bacillota</taxon>
        <taxon>Clostridia</taxon>
        <taxon>Eubacteriales</taxon>
        <taxon>Clostridiaceae</taxon>
        <taxon>Oceanirhabdus</taxon>
    </lineage>
</organism>
<name>A0A9J6P048_9CLOT</name>
<proteinExistence type="predicted"/>
<dbReference type="EMBL" id="JAGSOJ010000001">
    <property type="protein sequence ID" value="MCM1988792.1"/>
    <property type="molecule type" value="Genomic_DNA"/>
</dbReference>
<dbReference type="RefSeq" id="WP_250857660.1">
    <property type="nucleotide sequence ID" value="NZ_JAGSOJ010000001.1"/>
</dbReference>
<comment type="caution">
    <text evidence="1">The sequence shown here is derived from an EMBL/GenBank/DDBJ whole genome shotgun (WGS) entry which is preliminary data.</text>
</comment>
<gene>
    <name evidence="1" type="ORF">KDK92_03495</name>
</gene>
<dbReference type="AlphaFoldDB" id="A0A9J6P048"/>
<dbReference type="Proteomes" id="UP001056429">
    <property type="component" value="Unassembled WGS sequence"/>
</dbReference>
<protein>
    <submittedName>
        <fullName evidence="1">Uncharacterized protein</fullName>
    </submittedName>
</protein>
<reference evidence="1" key="2">
    <citation type="submission" date="2021-04" db="EMBL/GenBank/DDBJ databases">
        <authorList>
            <person name="Dong X."/>
        </authorList>
    </citation>
    <scope>NUCLEOTIDE SEQUENCE</scope>
    <source>
        <strain evidence="1">ZWT</strain>
    </source>
</reference>
<reference evidence="1" key="1">
    <citation type="journal article" date="2021" name="mSystems">
        <title>Bacteria and Archaea Synergistically Convert Glycine Betaine to Biogenic Methane in the Formosa Cold Seep of the South China Sea.</title>
        <authorList>
            <person name="Li L."/>
            <person name="Zhang W."/>
            <person name="Zhang S."/>
            <person name="Song L."/>
            <person name="Sun Q."/>
            <person name="Zhang H."/>
            <person name="Xiang H."/>
            <person name="Dong X."/>
        </authorList>
    </citation>
    <scope>NUCLEOTIDE SEQUENCE</scope>
    <source>
        <strain evidence="1">ZWT</strain>
    </source>
</reference>
<evidence type="ECO:0000313" key="1">
    <source>
        <dbReference type="EMBL" id="MCM1988792.1"/>
    </source>
</evidence>
<sequence length="219" mass="26088">MNDLRIYEITNIVNKKINMSLPKAICSETLKKRLTSFIEVCEKVEKKENGKSIYSFGNFKIITDEVEKVIVDVKGNINNNNMNINQIKRLIQTYLKLGLNKSGVDENEKIIEFPTQEEIEQMIKELNFTINFKVLASTITLTTQHDEFFVEIDEYKNKFLVEHVNKLERLDVRDRKKHKMHTHKQDIYLSFKEILEDVKNHCRYFTDNEYYKEQNEKVL</sequence>
<evidence type="ECO:0000313" key="2">
    <source>
        <dbReference type="Proteomes" id="UP001056429"/>
    </source>
</evidence>
<keyword evidence="2" id="KW-1185">Reference proteome</keyword>
<accession>A0A9J6P048</accession>